<dbReference type="FunFam" id="3.10.350.10:FF:000014">
    <property type="entry name" value="Soluble lytic murein transglycosylase"/>
    <property type="match status" value="1"/>
</dbReference>
<protein>
    <submittedName>
        <fullName evidence="2">N-acetylmuramoyl-L-alanine amidase</fullName>
        <ecNumber evidence="2">3.5.1.28</ecNumber>
    </submittedName>
</protein>
<reference evidence="2 3" key="2">
    <citation type="submission" date="2015-01" db="EMBL/GenBank/DDBJ databases">
        <authorList>
            <consortium name="NBRP consortium"/>
            <person name="Sawabe T."/>
            <person name="Meirelles P."/>
            <person name="Feng G."/>
            <person name="Sayaka M."/>
            <person name="Hattori M."/>
            <person name="Ohkuma M."/>
        </authorList>
    </citation>
    <scope>NUCLEOTIDE SEQUENCE [LARGE SCALE GENOMIC DNA]</scope>
    <source>
        <strain evidence="3">JCM 19231</strain>
    </source>
</reference>
<dbReference type="InterPro" id="IPR036779">
    <property type="entry name" value="LysM_dom_sf"/>
</dbReference>
<name>A0A0B8NQ18_9VIBR</name>
<dbReference type="Proteomes" id="UP000031671">
    <property type="component" value="Unassembled WGS sequence"/>
</dbReference>
<comment type="caution">
    <text evidence="2">The sequence shown here is derived from an EMBL/GenBank/DDBJ whole genome shotgun (WGS) entry which is preliminary data.</text>
</comment>
<keyword evidence="2" id="KW-0378">Hydrolase</keyword>
<dbReference type="Gene3D" id="3.10.350.10">
    <property type="entry name" value="LysM domain"/>
    <property type="match status" value="3"/>
</dbReference>
<dbReference type="SUPFAM" id="SSF54106">
    <property type="entry name" value="LysM domain"/>
    <property type="match status" value="3"/>
</dbReference>
<dbReference type="EMBL" id="BBRZ01000034">
    <property type="protein sequence ID" value="GAM56680.1"/>
    <property type="molecule type" value="Genomic_DNA"/>
</dbReference>
<accession>A0A0B8NQ18</accession>
<dbReference type="GO" id="GO:0008745">
    <property type="term" value="F:N-acetylmuramoyl-L-alanine amidase activity"/>
    <property type="evidence" value="ECO:0007669"/>
    <property type="project" value="UniProtKB-EC"/>
</dbReference>
<evidence type="ECO:0000259" key="1">
    <source>
        <dbReference type="PROSITE" id="PS51782"/>
    </source>
</evidence>
<dbReference type="AlphaFoldDB" id="A0A0B8NQ18"/>
<dbReference type="EC" id="3.5.1.28" evidence="2"/>
<reference evidence="2 3" key="1">
    <citation type="submission" date="2015-01" db="EMBL/GenBank/DDBJ databases">
        <title>Vibrio sp. C1 JCM 19231 whole genome shotgun sequence.</title>
        <authorList>
            <person name="Sawabe T."/>
            <person name="Meirelles P."/>
            <person name="Feng G."/>
            <person name="Sayaka M."/>
            <person name="Hattori M."/>
            <person name="Ohkuma M."/>
        </authorList>
    </citation>
    <scope>NUCLEOTIDE SEQUENCE [LARGE SCALE GENOMIC DNA]</scope>
    <source>
        <strain evidence="3">JCM 19231</strain>
    </source>
</reference>
<keyword evidence="3" id="KW-1185">Reference proteome</keyword>
<proteinExistence type="predicted"/>
<sequence length="157" mass="17035">MVKSGDFLSRIAANHGVTVSAIKRANNLKSDTVRVGQKLKIPSSGSSSNLNTVETQTITHVVRSGEFLGKIASRYKVSVSAIKRENNLKSDQVRVGQKLKITVAVKDAPIRKHKVQRGEFLGKIASRYGVSVSSIRSANNLRSDELAIGQVLIIPNK</sequence>
<gene>
    <name evidence="2" type="ORF">JCM19231_2489</name>
</gene>
<organism evidence="2 3">
    <name type="scientific">Vibrio ishigakensis</name>
    <dbReference type="NCBI Taxonomy" id="1481914"/>
    <lineage>
        <taxon>Bacteria</taxon>
        <taxon>Pseudomonadati</taxon>
        <taxon>Pseudomonadota</taxon>
        <taxon>Gammaproteobacteria</taxon>
        <taxon>Vibrionales</taxon>
        <taxon>Vibrionaceae</taxon>
        <taxon>Vibrio</taxon>
    </lineage>
</organism>
<dbReference type="SMART" id="SM00257">
    <property type="entry name" value="LysM"/>
    <property type="match status" value="3"/>
</dbReference>
<feature type="domain" description="LysM" evidence="1">
    <location>
        <begin position="111"/>
        <end position="154"/>
    </location>
</feature>
<dbReference type="InterPro" id="IPR018392">
    <property type="entry name" value="LysM"/>
</dbReference>
<evidence type="ECO:0000313" key="3">
    <source>
        <dbReference type="Proteomes" id="UP000031671"/>
    </source>
</evidence>
<dbReference type="PROSITE" id="PS51782">
    <property type="entry name" value="LYSM"/>
    <property type="match status" value="3"/>
</dbReference>
<dbReference type="Pfam" id="PF01476">
    <property type="entry name" value="LysM"/>
    <property type="match status" value="3"/>
</dbReference>
<dbReference type="PANTHER" id="PTHR33734">
    <property type="entry name" value="LYSM DOMAIN-CONTAINING GPI-ANCHORED PROTEIN 2"/>
    <property type="match status" value="1"/>
</dbReference>
<evidence type="ECO:0000313" key="2">
    <source>
        <dbReference type="EMBL" id="GAM56680.1"/>
    </source>
</evidence>
<feature type="domain" description="LysM" evidence="1">
    <location>
        <begin position="1"/>
        <end position="41"/>
    </location>
</feature>
<dbReference type="PANTHER" id="PTHR33734:SF22">
    <property type="entry name" value="MEMBRANE-BOUND LYTIC MUREIN TRANSGLYCOSYLASE D"/>
    <property type="match status" value="1"/>
</dbReference>
<dbReference type="CDD" id="cd00118">
    <property type="entry name" value="LysM"/>
    <property type="match status" value="3"/>
</dbReference>
<dbReference type="GO" id="GO:0008932">
    <property type="term" value="F:lytic endotransglycosylase activity"/>
    <property type="evidence" value="ECO:0007669"/>
    <property type="project" value="TreeGrafter"/>
</dbReference>
<feature type="domain" description="LysM" evidence="1">
    <location>
        <begin position="58"/>
        <end position="101"/>
    </location>
</feature>